<dbReference type="Proteomes" id="UP000435138">
    <property type="component" value="Unassembled WGS sequence"/>
</dbReference>
<protein>
    <submittedName>
        <fullName evidence="2">Uncharacterized protein</fullName>
    </submittedName>
</protein>
<dbReference type="AlphaFoldDB" id="A0A6A8ABH9"/>
<keyword evidence="3" id="KW-1185">Reference proteome</keyword>
<dbReference type="EMBL" id="WIXI01000041">
    <property type="protein sequence ID" value="MQY46546.1"/>
    <property type="molecule type" value="Genomic_DNA"/>
</dbReference>
<feature type="region of interest" description="Disordered" evidence="1">
    <location>
        <begin position="60"/>
        <end position="79"/>
    </location>
</feature>
<comment type="caution">
    <text evidence="2">The sequence shown here is derived from an EMBL/GenBank/DDBJ whole genome shotgun (WGS) entry which is preliminary data.</text>
</comment>
<sequence length="79" mass="8496">MIDPPVIGSGQLGRKDEAEQIADYAVQSLVEEAHLAGWQRSEFLAAILESASARLSAIAVGNEPELPRPANDWPSDPSR</sequence>
<gene>
    <name evidence="2" type="ORF">GAO09_10875</name>
</gene>
<evidence type="ECO:0000256" key="1">
    <source>
        <dbReference type="SAM" id="MobiDB-lite"/>
    </source>
</evidence>
<organism evidence="2 3">
    <name type="scientific">Endobacterium cereale</name>
    <dbReference type="NCBI Taxonomy" id="2663029"/>
    <lineage>
        <taxon>Bacteria</taxon>
        <taxon>Pseudomonadati</taxon>
        <taxon>Pseudomonadota</taxon>
        <taxon>Alphaproteobacteria</taxon>
        <taxon>Hyphomicrobiales</taxon>
        <taxon>Rhizobiaceae</taxon>
        <taxon>Endobacterium</taxon>
    </lineage>
</organism>
<proteinExistence type="predicted"/>
<accession>A0A6A8ABH9</accession>
<dbReference type="RefSeq" id="WP_153354035.1">
    <property type="nucleotide sequence ID" value="NZ_JAYKOO010000006.1"/>
</dbReference>
<evidence type="ECO:0000313" key="3">
    <source>
        <dbReference type="Proteomes" id="UP000435138"/>
    </source>
</evidence>
<evidence type="ECO:0000313" key="2">
    <source>
        <dbReference type="EMBL" id="MQY46546.1"/>
    </source>
</evidence>
<reference evidence="2 3" key="1">
    <citation type="submission" date="2019-11" db="EMBL/GenBank/DDBJ databases">
        <title>Genome analysis of Rhizobacterium cereale a novel genus and species isolated from maize roots in North Spain.</title>
        <authorList>
            <person name="Menendez E."/>
            <person name="Flores-Felix J.D."/>
            <person name="Ramirez-Bahena M.-H."/>
            <person name="Igual J.M."/>
            <person name="Garcia-Fraile P."/>
            <person name="Peix A."/>
            <person name="Velazquez E."/>
        </authorList>
    </citation>
    <scope>NUCLEOTIDE SEQUENCE [LARGE SCALE GENOMIC DNA]</scope>
    <source>
        <strain evidence="2 3">RZME27</strain>
    </source>
</reference>
<name>A0A6A8ABH9_9HYPH</name>